<comment type="caution">
    <text evidence="2">The sequence shown here is derived from an EMBL/GenBank/DDBJ whole genome shotgun (WGS) entry which is preliminary data.</text>
</comment>
<dbReference type="STRING" id="1798471.A3A21_02225"/>
<feature type="transmembrane region" description="Helical" evidence="1">
    <location>
        <begin position="416"/>
        <end position="437"/>
    </location>
</feature>
<protein>
    <submittedName>
        <fullName evidence="2">Uncharacterized protein</fullName>
    </submittedName>
</protein>
<feature type="transmembrane region" description="Helical" evidence="1">
    <location>
        <begin position="483"/>
        <end position="505"/>
    </location>
</feature>
<evidence type="ECO:0000313" key="2">
    <source>
        <dbReference type="EMBL" id="OGG41571.1"/>
    </source>
</evidence>
<reference evidence="2 3" key="1">
    <citation type="journal article" date="2016" name="Nat. Commun.">
        <title>Thousands of microbial genomes shed light on interconnected biogeochemical processes in an aquifer system.</title>
        <authorList>
            <person name="Anantharaman K."/>
            <person name="Brown C.T."/>
            <person name="Hug L.A."/>
            <person name="Sharon I."/>
            <person name="Castelle C.J."/>
            <person name="Probst A.J."/>
            <person name="Thomas B.C."/>
            <person name="Singh A."/>
            <person name="Wilkins M.J."/>
            <person name="Karaoz U."/>
            <person name="Brodie E.L."/>
            <person name="Williams K.H."/>
            <person name="Hubbard S.S."/>
            <person name="Banfield J.F."/>
        </authorList>
    </citation>
    <scope>NUCLEOTIDE SEQUENCE [LARGE SCALE GENOMIC DNA]</scope>
</reference>
<feature type="transmembrane region" description="Helical" evidence="1">
    <location>
        <begin position="329"/>
        <end position="352"/>
    </location>
</feature>
<organism evidence="2 3">
    <name type="scientific">Candidatus Jorgensenbacteria bacterium RIFCSPLOWO2_01_FULL_45_25b</name>
    <dbReference type="NCBI Taxonomy" id="1798471"/>
    <lineage>
        <taxon>Bacteria</taxon>
        <taxon>Candidatus Joergenseniibacteriota</taxon>
    </lineage>
</organism>
<evidence type="ECO:0000313" key="3">
    <source>
        <dbReference type="Proteomes" id="UP000176996"/>
    </source>
</evidence>
<dbReference type="AlphaFoldDB" id="A0A1F6BXE3"/>
<evidence type="ECO:0000256" key="1">
    <source>
        <dbReference type="SAM" id="Phobius"/>
    </source>
</evidence>
<accession>A0A1F6BXE3</accession>
<name>A0A1F6BXE3_9BACT</name>
<dbReference type="Proteomes" id="UP000176996">
    <property type="component" value="Unassembled WGS sequence"/>
</dbReference>
<keyword evidence="1" id="KW-0472">Membrane</keyword>
<keyword evidence="1" id="KW-0812">Transmembrane</keyword>
<feature type="transmembrane region" description="Helical" evidence="1">
    <location>
        <begin position="389"/>
        <end position="410"/>
    </location>
</feature>
<keyword evidence="1" id="KW-1133">Transmembrane helix</keyword>
<sequence>MDNLSRPVRELLSQYALYLEERTPQDSESNIQVDEIASKIASFYEKLRGFIDYQENHLIRKNVIDRVLRRRVFLKDISGEKIAEPLIKEIIRSGHLPNNALPETKIYDVQRIIDTLLALLTQIEETPHLRAHGFSDWLIGVSVCAIEECLVPPDKDRMLTDAMLSSLRETLHIHGETTEETDTNALLFIAVQKALLHVDRDQLHYRLLELMMPDWEISSPEQIPSVAEGLVATRESISRYIKHPQLRYFLAFCHRHTIVFRILGDLVFSSKGFENLKEDVASLYEARYQKEKGRLFRMAFLSVLSFFFSKILVAVAIEVPVDLFIIHNFSLPHMVANIIFPPLLMLIIVASIRLPSRKNLLLVQQEIESVAFAKNQKNRAITFPKKKSLALSLLMQFIYLSVFGITIYFLSRLLLSFGFTILSIVVFLLFTSLVTAVGVKIHNRSREMSLEKARPKFFGFILDLFTMPLVTIGKWLMSGLKKFNVFVIFVNLVVELPFQLLIELLENFHEFMKRKKEEIQ</sequence>
<feature type="transmembrane region" description="Helical" evidence="1">
    <location>
        <begin position="295"/>
        <end position="317"/>
    </location>
</feature>
<gene>
    <name evidence="2" type="ORF">A3A21_02225</name>
</gene>
<feature type="transmembrane region" description="Helical" evidence="1">
    <location>
        <begin position="457"/>
        <end position="477"/>
    </location>
</feature>
<proteinExistence type="predicted"/>
<dbReference type="EMBL" id="MFKK01000012">
    <property type="protein sequence ID" value="OGG41571.1"/>
    <property type="molecule type" value="Genomic_DNA"/>
</dbReference>